<dbReference type="InterPro" id="IPR057721">
    <property type="entry name" value="BCD1_alpha/beta"/>
</dbReference>
<keyword evidence="5 13" id="KW-0863">Zinc-finger</keyword>
<dbReference type="PANTHER" id="PTHR13483:SF3">
    <property type="entry name" value="BOX C_D SNORNA PROTEIN 1"/>
    <property type="match status" value="1"/>
</dbReference>
<dbReference type="SUPFAM" id="SSF144232">
    <property type="entry name" value="HIT/MYND zinc finger-like"/>
    <property type="match status" value="1"/>
</dbReference>
<evidence type="ECO:0000256" key="9">
    <source>
        <dbReference type="ARBA" id="ARBA00049654"/>
    </source>
</evidence>
<sequence>MQTVSVLTRRKKKQSALDSTVSVSNFISSEPKRPKTRRISLRLRLSLAISVSVKEFSQSQSLEISDCWSVEKKELEMAHKMSEPALANPNPQNQKETATCEECKTSPSKYKCPGCSLRSCSLLCVKAHKQRTGCTGKRPLTNFLPLSQFNDNILISDYNMLEDVKRVAESAQRMRLKLCGKSHVRLPYPLKSLRSAAASRKTKLLFLSNGMSKREMNRTYYNNRKKFISWTIEWRFHSTDVVLVDHGVHENTNLCSVIENHLEGGPWNHRLRPFNDEPLDSLNFFIRKYPKGPRSPYRKLNIKASIREQLANLVILEYPVIHVFLPSHNYDFEVINDVIPKKVELNKPVDNDRPEGVTFKEEEIEDSGLPNPHISDLLEHANQNMVTETEFQESVYSPLVVRCVQEDKSVLGSGASVWKEEEYYIGKELGIPEEDMNFDFEQGLVNVYSDLIEETNPDDFLMEEELEEGEIA</sequence>
<evidence type="ECO:0000313" key="16">
    <source>
        <dbReference type="Proteomes" id="UP001604277"/>
    </source>
</evidence>
<evidence type="ECO:0000256" key="7">
    <source>
        <dbReference type="ARBA" id="ARBA00022843"/>
    </source>
</evidence>
<dbReference type="FunFam" id="3.30.60.190:FF:000001">
    <property type="entry name" value="box C/D snoRNA protein 1"/>
    <property type="match status" value="1"/>
</dbReference>
<comment type="caution">
    <text evidence="15">The sequence shown here is derived from an EMBL/GenBank/DDBJ whole genome shotgun (WGS) entry which is preliminary data.</text>
</comment>
<dbReference type="EMBL" id="JBFOLJ010000014">
    <property type="protein sequence ID" value="KAL2478525.1"/>
    <property type="molecule type" value="Genomic_DNA"/>
</dbReference>
<evidence type="ECO:0000313" key="15">
    <source>
        <dbReference type="EMBL" id="KAL2478525.1"/>
    </source>
</evidence>
<name>A0ABD1QQM2_9LAMI</name>
<dbReference type="Gene3D" id="3.30.60.190">
    <property type="match status" value="1"/>
</dbReference>
<reference evidence="16" key="1">
    <citation type="submission" date="2024-07" db="EMBL/GenBank/DDBJ databases">
        <title>Two chromosome-level genome assemblies of Korean endemic species Abeliophyllum distichum and Forsythia ovata (Oleaceae).</title>
        <authorList>
            <person name="Jang H."/>
        </authorList>
    </citation>
    <scope>NUCLEOTIDE SEQUENCE [LARGE SCALE GENOMIC DNA]</scope>
</reference>
<evidence type="ECO:0000256" key="12">
    <source>
        <dbReference type="ARBA" id="ARBA00077531"/>
    </source>
</evidence>
<dbReference type="Pfam" id="PF25790">
    <property type="entry name" value="BCD1"/>
    <property type="match status" value="1"/>
</dbReference>
<evidence type="ECO:0000256" key="3">
    <source>
        <dbReference type="ARBA" id="ARBA00022553"/>
    </source>
</evidence>
<keyword evidence="4" id="KW-0479">Metal-binding</keyword>
<evidence type="ECO:0000256" key="2">
    <source>
        <dbReference type="ARBA" id="ARBA00022517"/>
    </source>
</evidence>
<comment type="subunit">
    <text evidence="10">Interacts with FBL, SNU13, NOP58, NUFIP1, RUVBL1, RUVBL2 and TAF9. Interacts (via HIT-type zinc finger) with the RUVBL1/RUVBL2 complex in the presence of ADP.</text>
</comment>
<dbReference type="CDD" id="cd23023">
    <property type="entry name" value="zf-HIT_BCD1"/>
    <property type="match status" value="1"/>
</dbReference>
<comment type="similarity">
    <text evidence="9">Belongs to the BCD1 family.</text>
</comment>
<gene>
    <name evidence="15" type="ORF">Fot_47539</name>
</gene>
<evidence type="ECO:0000259" key="14">
    <source>
        <dbReference type="PROSITE" id="PS51083"/>
    </source>
</evidence>
<dbReference type="PROSITE" id="PS51083">
    <property type="entry name" value="ZF_HIT"/>
    <property type="match status" value="1"/>
</dbReference>
<evidence type="ECO:0000256" key="13">
    <source>
        <dbReference type="PROSITE-ProRule" id="PRU00453"/>
    </source>
</evidence>
<keyword evidence="16" id="KW-1185">Reference proteome</keyword>
<evidence type="ECO:0000256" key="4">
    <source>
        <dbReference type="ARBA" id="ARBA00022723"/>
    </source>
</evidence>
<accession>A0ABD1QQM2</accession>
<proteinExistence type="inferred from homology"/>
<evidence type="ECO:0000256" key="11">
    <source>
        <dbReference type="ARBA" id="ARBA00068630"/>
    </source>
</evidence>
<keyword evidence="7" id="KW-0832">Ubl conjugation</keyword>
<evidence type="ECO:0000256" key="5">
    <source>
        <dbReference type="ARBA" id="ARBA00022771"/>
    </source>
</evidence>
<keyword evidence="1" id="KW-1017">Isopeptide bond</keyword>
<evidence type="ECO:0000256" key="8">
    <source>
        <dbReference type="ARBA" id="ARBA00049598"/>
    </source>
</evidence>
<organism evidence="15 16">
    <name type="scientific">Forsythia ovata</name>
    <dbReference type="NCBI Taxonomy" id="205694"/>
    <lineage>
        <taxon>Eukaryota</taxon>
        <taxon>Viridiplantae</taxon>
        <taxon>Streptophyta</taxon>
        <taxon>Embryophyta</taxon>
        <taxon>Tracheophyta</taxon>
        <taxon>Spermatophyta</taxon>
        <taxon>Magnoliopsida</taxon>
        <taxon>eudicotyledons</taxon>
        <taxon>Gunneridae</taxon>
        <taxon>Pentapetalae</taxon>
        <taxon>asterids</taxon>
        <taxon>lamiids</taxon>
        <taxon>Lamiales</taxon>
        <taxon>Oleaceae</taxon>
        <taxon>Forsythieae</taxon>
        <taxon>Forsythia</taxon>
    </lineage>
</organism>
<evidence type="ECO:0000256" key="10">
    <source>
        <dbReference type="ARBA" id="ARBA00061949"/>
    </source>
</evidence>
<dbReference type="Pfam" id="PF04438">
    <property type="entry name" value="zf-HIT"/>
    <property type="match status" value="1"/>
</dbReference>
<feature type="domain" description="HIT-type" evidence="14">
    <location>
        <begin position="100"/>
        <end position="134"/>
    </location>
</feature>
<keyword evidence="2" id="KW-0690">Ribosome biogenesis</keyword>
<protein>
    <recommendedName>
        <fullName evidence="11">Box C/D snoRNA protein 1</fullName>
    </recommendedName>
    <alternativeName>
        <fullName evidence="12">Zinc finger HIT domain-containing protein 6</fullName>
    </alternativeName>
</protein>
<dbReference type="PANTHER" id="PTHR13483">
    <property type="entry name" value="BOX C_D SNORNA PROTEIN 1-RELATED"/>
    <property type="match status" value="1"/>
</dbReference>
<dbReference type="GO" id="GO:0042254">
    <property type="term" value="P:ribosome biogenesis"/>
    <property type="evidence" value="ECO:0007669"/>
    <property type="project" value="UniProtKB-KW"/>
</dbReference>
<dbReference type="InterPro" id="IPR007529">
    <property type="entry name" value="Znf_HIT"/>
</dbReference>
<dbReference type="InterPro" id="IPR051639">
    <property type="entry name" value="BCD1"/>
</dbReference>
<keyword evidence="3" id="KW-0597">Phosphoprotein</keyword>
<dbReference type="AlphaFoldDB" id="A0ABD1QQM2"/>
<evidence type="ECO:0000256" key="1">
    <source>
        <dbReference type="ARBA" id="ARBA00022499"/>
    </source>
</evidence>
<dbReference type="Proteomes" id="UP001604277">
    <property type="component" value="Unassembled WGS sequence"/>
</dbReference>
<keyword evidence="6" id="KW-0862">Zinc</keyword>
<evidence type="ECO:0000256" key="6">
    <source>
        <dbReference type="ARBA" id="ARBA00022833"/>
    </source>
</evidence>
<comment type="function">
    <text evidence="8">Required for box C/D snoRNAs accumulation involved in snoRNA processing, snoRNA transport to the nucleolus and ribosome biogenesis.</text>
</comment>
<dbReference type="GO" id="GO:0008270">
    <property type="term" value="F:zinc ion binding"/>
    <property type="evidence" value="ECO:0007669"/>
    <property type="project" value="UniProtKB-UniRule"/>
</dbReference>